<feature type="signal peptide" evidence="1">
    <location>
        <begin position="1"/>
        <end position="19"/>
    </location>
</feature>
<name>A0ABT0RFI0_9SPHN</name>
<evidence type="ECO:0000256" key="1">
    <source>
        <dbReference type="SAM" id="SignalP"/>
    </source>
</evidence>
<dbReference type="Proteomes" id="UP001165343">
    <property type="component" value="Unassembled WGS sequence"/>
</dbReference>
<evidence type="ECO:0000313" key="2">
    <source>
        <dbReference type="EMBL" id="MCL6678988.1"/>
    </source>
</evidence>
<sequence>MRNILFLMPLALLATPAVAAPPPQPQQIQIPPELTDPATIDRMGNMMQALSKAFLNLPVGEIEAAAEGRRPTRAERKLTVRDMARRDDPDFDRNFERQIAQAGPMMKQSMKAFGEALPRISQSMSQIAAELERVTANMPQPMDPQR</sequence>
<keyword evidence="1" id="KW-0732">Signal</keyword>
<organism evidence="2 3">
    <name type="scientific">Sphingomonas anseongensis</name>
    <dbReference type="NCBI Taxonomy" id="2908207"/>
    <lineage>
        <taxon>Bacteria</taxon>
        <taxon>Pseudomonadati</taxon>
        <taxon>Pseudomonadota</taxon>
        <taxon>Alphaproteobacteria</taxon>
        <taxon>Sphingomonadales</taxon>
        <taxon>Sphingomonadaceae</taxon>
        <taxon>Sphingomonas</taxon>
    </lineage>
</organism>
<reference evidence="2" key="1">
    <citation type="submission" date="2022-05" db="EMBL/GenBank/DDBJ databases">
        <authorList>
            <person name="Jo J.-H."/>
            <person name="Im W.-T."/>
        </authorList>
    </citation>
    <scope>NUCLEOTIDE SEQUENCE</scope>
    <source>
        <strain evidence="2">RG327</strain>
    </source>
</reference>
<dbReference type="EMBL" id="JAMGBC010000001">
    <property type="protein sequence ID" value="MCL6678988.1"/>
    <property type="molecule type" value="Genomic_DNA"/>
</dbReference>
<proteinExistence type="predicted"/>
<accession>A0ABT0RFI0</accession>
<evidence type="ECO:0000313" key="3">
    <source>
        <dbReference type="Proteomes" id="UP001165343"/>
    </source>
</evidence>
<protein>
    <submittedName>
        <fullName evidence="2">Uncharacterized protein</fullName>
    </submittedName>
</protein>
<gene>
    <name evidence="2" type="ORF">LZ519_06610</name>
</gene>
<dbReference type="RefSeq" id="WP_249867912.1">
    <property type="nucleotide sequence ID" value="NZ_JAMGBC010000001.1"/>
</dbReference>
<comment type="caution">
    <text evidence="2">The sequence shown here is derived from an EMBL/GenBank/DDBJ whole genome shotgun (WGS) entry which is preliminary data.</text>
</comment>
<keyword evidence="3" id="KW-1185">Reference proteome</keyword>
<feature type="chain" id="PRO_5046467034" evidence="1">
    <location>
        <begin position="20"/>
        <end position="146"/>
    </location>
</feature>